<comment type="caution">
    <text evidence="1">The sequence shown here is derived from an EMBL/GenBank/DDBJ whole genome shotgun (WGS) entry which is preliminary data.</text>
</comment>
<sequence length="384" mass="44398">MFSIRPSMMPLRLCKAGAPEQATNSNPEAKGDTSGPENSSSKKKMHDEPASSLISRPTIISQLKRGGAQLFVRRMRDLTSVLKVGDTRHALSVASKALNEFTGYSSVENMKEKVIQQEKDFMATRQRLTEAKHAYEESIARRSATQREINELLQRKHQWSNDDVVRFTQLYRDEHTNEQAEIAAKEDFRKYEQQVEQEYTNLTRSMMLRYHEEQVWSDKIRSASTYVTIALMMLNVILFIGVQTIFEPRKRQKLTSQFEELLVNKTREEEDKLENGLFHPFIKRLEMFEEKIGQLLQLSTKMLYKSPENNTNTPDVNNSELPMTEEEIKSFMDDFEKPVDDSQRARKPVKLTRDEFDNIILISALLGASIGLLISVMVTEIFSR</sequence>
<keyword evidence="2" id="KW-1185">Reference proteome</keyword>
<evidence type="ECO:0000313" key="1">
    <source>
        <dbReference type="EMBL" id="CAG8446181.1"/>
    </source>
</evidence>
<proteinExistence type="predicted"/>
<name>A0ACA9K139_9GLOM</name>
<reference evidence="1" key="1">
    <citation type="submission" date="2021-06" db="EMBL/GenBank/DDBJ databases">
        <authorList>
            <person name="Kallberg Y."/>
            <person name="Tangrot J."/>
            <person name="Rosling A."/>
        </authorList>
    </citation>
    <scope>NUCLEOTIDE SEQUENCE</scope>
    <source>
        <strain evidence="1">CL356</strain>
    </source>
</reference>
<gene>
    <name evidence="1" type="ORF">ACOLOM_LOCUS524</name>
</gene>
<accession>A0ACA9K139</accession>
<evidence type="ECO:0000313" key="2">
    <source>
        <dbReference type="Proteomes" id="UP000789525"/>
    </source>
</evidence>
<dbReference type="Proteomes" id="UP000789525">
    <property type="component" value="Unassembled WGS sequence"/>
</dbReference>
<dbReference type="EMBL" id="CAJVPT010000539">
    <property type="protein sequence ID" value="CAG8446181.1"/>
    <property type="molecule type" value="Genomic_DNA"/>
</dbReference>
<organism evidence="1 2">
    <name type="scientific">Acaulospora colombiana</name>
    <dbReference type="NCBI Taxonomy" id="27376"/>
    <lineage>
        <taxon>Eukaryota</taxon>
        <taxon>Fungi</taxon>
        <taxon>Fungi incertae sedis</taxon>
        <taxon>Mucoromycota</taxon>
        <taxon>Glomeromycotina</taxon>
        <taxon>Glomeromycetes</taxon>
        <taxon>Diversisporales</taxon>
        <taxon>Acaulosporaceae</taxon>
        <taxon>Acaulospora</taxon>
    </lineage>
</organism>
<protein>
    <submittedName>
        <fullName evidence="1">3525_t:CDS:1</fullName>
    </submittedName>
</protein>